<dbReference type="OrthoDB" id="9809348at2"/>
<evidence type="ECO:0000256" key="3">
    <source>
        <dbReference type="ARBA" id="ARBA00012438"/>
    </source>
</evidence>
<evidence type="ECO:0000256" key="12">
    <source>
        <dbReference type="SAM" id="Coils"/>
    </source>
</evidence>
<keyword evidence="12" id="KW-0175">Coiled coil</keyword>
<protein>
    <recommendedName>
        <fullName evidence="3">histidine kinase</fullName>
        <ecNumber evidence="3">2.7.13.3</ecNumber>
    </recommendedName>
</protein>
<evidence type="ECO:0000256" key="4">
    <source>
        <dbReference type="ARBA" id="ARBA00022475"/>
    </source>
</evidence>
<evidence type="ECO:0000256" key="8">
    <source>
        <dbReference type="ARBA" id="ARBA00022777"/>
    </source>
</evidence>
<evidence type="ECO:0000259" key="15">
    <source>
        <dbReference type="PROSITE" id="PS50885"/>
    </source>
</evidence>
<dbReference type="Gene3D" id="3.30.565.10">
    <property type="entry name" value="Histidine kinase-like ATPase, C-terminal domain"/>
    <property type="match status" value="1"/>
</dbReference>
<dbReference type="InterPro" id="IPR036890">
    <property type="entry name" value="HATPase_C_sf"/>
</dbReference>
<dbReference type="Pfam" id="PF06580">
    <property type="entry name" value="His_kinase"/>
    <property type="match status" value="1"/>
</dbReference>
<dbReference type="GO" id="GO:0005886">
    <property type="term" value="C:plasma membrane"/>
    <property type="evidence" value="ECO:0007669"/>
    <property type="project" value="UniProtKB-SubCell"/>
</dbReference>
<comment type="catalytic activity">
    <reaction evidence="1">
        <text>ATP + protein L-histidine = ADP + protein N-phospho-L-histidine.</text>
        <dbReference type="EC" id="2.7.13.3"/>
    </reaction>
</comment>
<dbReference type="InterPro" id="IPR003594">
    <property type="entry name" value="HATPase_dom"/>
</dbReference>
<dbReference type="Gene3D" id="6.10.340.10">
    <property type="match status" value="1"/>
</dbReference>
<keyword evidence="5" id="KW-0597">Phosphoprotein</keyword>
<dbReference type="PROSITE" id="PS50885">
    <property type="entry name" value="HAMP"/>
    <property type="match status" value="1"/>
</dbReference>
<comment type="subcellular location">
    <subcellularLocation>
        <location evidence="2">Cell membrane</location>
        <topology evidence="2">Multi-pass membrane protein</topology>
    </subcellularLocation>
</comment>
<keyword evidence="8 16" id="KW-0418">Kinase</keyword>
<evidence type="ECO:0000313" key="16">
    <source>
        <dbReference type="EMBL" id="SFE53282.1"/>
    </source>
</evidence>
<dbReference type="PANTHER" id="PTHR34220:SF7">
    <property type="entry name" value="SENSOR HISTIDINE KINASE YPDA"/>
    <property type="match status" value="1"/>
</dbReference>
<dbReference type="Pfam" id="PF02518">
    <property type="entry name" value="HATPase_c"/>
    <property type="match status" value="1"/>
</dbReference>
<dbReference type="CDD" id="cd06225">
    <property type="entry name" value="HAMP"/>
    <property type="match status" value="1"/>
</dbReference>
<keyword evidence="11 13" id="KW-0472">Membrane</keyword>
<evidence type="ECO:0000256" key="9">
    <source>
        <dbReference type="ARBA" id="ARBA00022840"/>
    </source>
</evidence>
<dbReference type="EMBL" id="FOMT01000003">
    <property type="protein sequence ID" value="SFE53282.1"/>
    <property type="molecule type" value="Genomic_DNA"/>
</dbReference>
<feature type="domain" description="Histidine kinase" evidence="14">
    <location>
        <begin position="463"/>
        <end position="572"/>
    </location>
</feature>
<dbReference type="SMART" id="SM00304">
    <property type="entry name" value="HAMP"/>
    <property type="match status" value="1"/>
</dbReference>
<accession>A0A1I2BAP2</accession>
<keyword evidence="7" id="KW-0547">Nucleotide-binding</keyword>
<dbReference type="EC" id="2.7.13.3" evidence="3"/>
<feature type="coiled-coil region" evidence="12">
    <location>
        <begin position="37"/>
        <end position="67"/>
    </location>
</feature>
<dbReference type="SUPFAM" id="SSF158472">
    <property type="entry name" value="HAMP domain-like"/>
    <property type="match status" value="1"/>
</dbReference>
<dbReference type="SUPFAM" id="SSF55874">
    <property type="entry name" value="ATPase domain of HSP90 chaperone/DNA topoisomerase II/histidine kinase"/>
    <property type="match status" value="1"/>
</dbReference>
<keyword evidence="13" id="KW-1133">Transmembrane helix</keyword>
<evidence type="ECO:0000256" key="13">
    <source>
        <dbReference type="SAM" id="Phobius"/>
    </source>
</evidence>
<gene>
    <name evidence="16" type="ORF">SAMN05216378_3449</name>
</gene>
<dbReference type="GO" id="GO:0000155">
    <property type="term" value="F:phosphorelay sensor kinase activity"/>
    <property type="evidence" value="ECO:0007669"/>
    <property type="project" value="InterPro"/>
</dbReference>
<evidence type="ECO:0000256" key="5">
    <source>
        <dbReference type="ARBA" id="ARBA00022553"/>
    </source>
</evidence>
<dbReference type="SMART" id="SM00387">
    <property type="entry name" value="HATPase_c"/>
    <property type="match status" value="1"/>
</dbReference>
<keyword evidence="6" id="KW-0808">Transferase</keyword>
<dbReference type="InterPro" id="IPR003660">
    <property type="entry name" value="HAMP_dom"/>
</dbReference>
<feature type="coiled-coil region" evidence="12">
    <location>
        <begin position="346"/>
        <end position="373"/>
    </location>
</feature>
<evidence type="ECO:0000256" key="2">
    <source>
        <dbReference type="ARBA" id="ARBA00004651"/>
    </source>
</evidence>
<proteinExistence type="predicted"/>
<dbReference type="STRING" id="1045775.SAMN05216378_3449"/>
<feature type="domain" description="HAMP" evidence="15">
    <location>
        <begin position="299"/>
        <end position="351"/>
    </location>
</feature>
<evidence type="ECO:0000256" key="6">
    <source>
        <dbReference type="ARBA" id="ARBA00022679"/>
    </source>
</evidence>
<dbReference type="PROSITE" id="PS50109">
    <property type="entry name" value="HIS_KIN"/>
    <property type="match status" value="1"/>
</dbReference>
<reference evidence="17" key="1">
    <citation type="submission" date="2016-10" db="EMBL/GenBank/DDBJ databases">
        <authorList>
            <person name="Varghese N."/>
            <person name="Submissions S."/>
        </authorList>
    </citation>
    <scope>NUCLEOTIDE SEQUENCE [LARGE SCALE GENOMIC DNA]</scope>
    <source>
        <strain evidence="17">CGMCC 1.10784</strain>
    </source>
</reference>
<dbReference type="Proteomes" id="UP000198855">
    <property type="component" value="Unassembled WGS sequence"/>
</dbReference>
<sequence>MRKIKNKILGSVILIVTLSLTAISILAYESFSSILEAQALKEDTIHLEQTNNQLNQLIDDVQKYAANMVNDELLLKFASKTEYPSVYDELSAYRDVVTQLTKFNVLRDYLQSSAIVRSDGRVFWSALYLDPYFEQLLLEDWFTDATANSVKSGFTAPHFIQDQGPKKVVTFFIRFDPEYGGMLLLNIDYSAFSDLFDYLSLSFDKVAWVGPRGSVMYNHGWADTTPPLPSAEEEGRLIVKQQDNAYQLTGRLDKTEWSVVTFTSKDRFYEWLGDIIKYWAVFVALCVALCFVMFLPIISSIVRPISQMSKAMKQVSMGNLQVSLTFRSNDELSVLGSGFQTMIGSLRRQMAEREEQERRNRKMSAELLFAQINPHFIYNTLNTVVYLARKGNREAIEEMVESFIGILQDAVHIGETGQYVAVEQEIELIDHYVRIQRYRYTERFRLEWETEEQAKPIRIPKSLIQPLVENAIFHGFAEKESQGLIRISVRLLGERIQIKVRDNGCGMATEIARAVEEGSLPSTRRPSGGMRRIGLRNIRERIDYLYGEAGRMTVQSREGQGTVITIELPASGPSD</sequence>
<dbReference type="AlphaFoldDB" id="A0A1I2BAP2"/>
<dbReference type="GO" id="GO:0005524">
    <property type="term" value="F:ATP binding"/>
    <property type="evidence" value="ECO:0007669"/>
    <property type="project" value="UniProtKB-KW"/>
</dbReference>
<keyword evidence="17" id="KW-1185">Reference proteome</keyword>
<organism evidence="16 17">
    <name type="scientific">Paenibacillus catalpae</name>
    <dbReference type="NCBI Taxonomy" id="1045775"/>
    <lineage>
        <taxon>Bacteria</taxon>
        <taxon>Bacillati</taxon>
        <taxon>Bacillota</taxon>
        <taxon>Bacilli</taxon>
        <taxon>Bacillales</taxon>
        <taxon>Paenibacillaceae</taxon>
        <taxon>Paenibacillus</taxon>
    </lineage>
</organism>
<dbReference type="InterPro" id="IPR050640">
    <property type="entry name" value="Bact_2-comp_sensor_kinase"/>
</dbReference>
<evidence type="ECO:0000313" key="17">
    <source>
        <dbReference type="Proteomes" id="UP000198855"/>
    </source>
</evidence>
<evidence type="ECO:0000256" key="10">
    <source>
        <dbReference type="ARBA" id="ARBA00023012"/>
    </source>
</evidence>
<dbReference type="InterPro" id="IPR010559">
    <property type="entry name" value="Sig_transdc_His_kin_internal"/>
</dbReference>
<evidence type="ECO:0000256" key="11">
    <source>
        <dbReference type="ARBA" id="ARBA00023136"/>
    </source>
</evidence>
<evidence type="ECO:0000256" key="7">
    <source>
        <dbReference type="ARBA" id="ARBA00022741"/>
    </source>
</evidence>
<dbReference type="RefSeq" id="WP_091187322.1">
    <property type="nucleotide sequence ID" value="NZ_FOMT01000003.1"/>
</dbReference>
<keyword evidence="4" id="KW-1003">Cell membrane</keyword>
<evidence type="ECO:0000259" key="14">
    <source>
        <dbReference type="PROSITE" id="PS50109"/>
    </source>
</evidence>
<keyword evidence="13" id="KW-0812">Transmembrane</keyword>
<feature type="transmembrane region" description="Helical" evidence="13">
    <location>
        <begin position="278"/>
        <end position="302"/>
    </location>
</feature>
<dbReference type="Pfam" id="PF00672">
    <property type="entry name" value="HAMP"/>
    <property type="match status" value="1"/>
</dbReference>
<keyword evidence="10" id="KW-0902">Two-component regulatory system</keyword>
<name>A0A1I2BAP2_9BACL</name>
<dbReference type="PANTHER" id="PTHR34220">
    <property type="entry name" value="SENSOR HISTIDINE KINASE YPDA"/>
    <property type="match status" value="1"/>
</dbReference>
<keyword evidence="9" id="KW-0067">ATP-binding</keyword>
<evidence type="ECO:0000256" key="1">
    <source>
        <dbReference type="ARBA" id="ARBA00000085"/>
    </source>
</evidence>
<dbReference type="InterPro" id="IPR005467">
    <property type="entry name" value="His_kinase_dom"/>
</dbReference>